<dbReference type="EMBL" id="AP012057">
    <property type="protein sequence ID" value="BAN01840.1"/>
    <property type="molecule type" value="Genomic_DNA"/>
</dbReference>
<dbReference type="GO" id="GO:0005524">
    <property type="term" value="F:ATP binding"/>
    <property type="evidence" value="ECO:0007669"/>
    <property type="project" value="InterPro"/>
</dbReference>
<evidence type="ECO:0000313" key="4">
    <source>
        <dbReference type="EMBL" id="BAN01840.1"/>
    </source>
</evidence>
<dbReference type="Gene3D" id="1.20.58.60">
    <property type="match status" value="1"/>
</dbReference>
<dbReference type="GO" id="GO:0016887">
    <property type="term" value="F:ATP hydrolysis activity"/>
    <property type="evidence" value="ECO:0007669"/>
    <property type="project" value="InterPro"/>
</dbReference>
<evidence type="ECO:0000259" key="2">
    <source>
        <dbReference type="Pfam" id="PF12458"/>
    </source>
</evidence>
<evidence type="ECO:0000259" key="3">
    <source>
        <dbReference type="Pfam" id="PF25472"/>
    </source>
</evidence>
<organism evidence="4 5">
    <name type="scientific">Ilumatobacter coccineus (strain NBRC 103263 / KCTC 29153 / YM16-304)</name>
    <dbReference type="NCBI Taxonomy" id="1313172"/>
    <lineage>
        <taxon>Bacteria</taxon>
        <taxon>Bacillati</taxon>
        <taxon>Actinomycetota</taxon>
        <taxon>Acidimicrobiia</taxon>
        <taxon>Acidimicrobiales</taxon>
        <taxon>Ilumatobacteraceae</taxon>
        <taxon>Ilumatobacter</taxon>
    </lineage>
</organism>
<evidence type="ECO:0000259" key="1">
    <source>
        <dbReference type="Pfam" id="PF00004"/>
    </source>
</evidence>
<dbReference type="InterPro" id="IPR057224">
    <property type="entry name" value="DUF7902"/>
</dbReference>
<dbReference type="InterPro" id="IPR003959">
    <property type="entry name" value="ATPase_AAA_core"/>
</dbReference>
<name>A0A6C7E5P3_ILUCY</name>
<dbReference type="InterPro" id="IPR027417">
    <property type="entry name" value="P-loop_NTPase"/>
</dbReference>
<proteinExistence type="predicted"/>
<dbReference type="Pfam" id="PF25472">
    <property type="entry name" value="DUF7902"/>
    <property type="match status" value="1"/>
</dbReference>
<dbReference type="InterPro" id="IPR020958">
    <property type="entry name" value="DUF3686"/>
</dbReference>
<dbReference type="SUPFAM" id="SSF52540">
    <property type="entry name" value="P-loop containing nucleoside triphosphate hydrolases"/>
    <property type="match status" value="1"/>
</dbReference>
<gene>
    <name evidence="4" type="ORF">YM304_15260</name>
</gene>
<dbReference type="Pfam" id="PF00004">
    <property type="entry name" value="AAA"/>
    <property type="match status" value="1"/>
</dbReference>
<dbReference type="RefSeq" id="WP_015441087.1">
    <property type="nucleotide sequence ID" value="NC_020520.1"/>
</dbReference>
<dbReference type="Proteomes" id="UP000011863">
    <property type="component" value="Chromosome"/>
</dbReference>
<reference evidence="4 5" key="1">
    <citation type="journal article" date="2013" name="Int. J. Syst. Evol. Microbiol.">
        <title>Ilumatobacter nonamiense sp. nov. and Ilumatobacter coccineum sp. nov., isolated from seashore sand.</title>
        <authorList>
            <person name="Matsumoto A."/>
            <person name="Kasai H."/>
            <person name="Matsuo Y."/>
            <person name="Shizuri Y."/>
            <person name="Ichikawa N."/>
            <person name="Fujita N."/>
            <person name="Omura S."/>
            <person name="Takahashi Y."/>
        </authorList>
    </citation>
    <scope>NUCLEOTIDE SEQUENCE [LARGE SCALE GENOMIC DNA]</scope>
    <source>
        <strain evidence="5">NBRC 103263 / KCTC 29153 / YM16-304</strain>
    </source>
</reference>
<evidence type="ECO:0000313" key="5">
    <source>
        <dbReference type="Proteomes" id="UP000011863"/>
    </source>
</evidence>
<feature type="domain" description="DUF3686" evidence="2">
    <location>
        <begin position="34"/>
        <end position="486"/>
    </location>
</feature>
<sequence>MTDEAAPSEEHGSEALRGGSYDLLRRRVATQVTELERIARQIDDARVASFGSVGLSLSGADRLATDLACLPRDIARIGDLLLLGFNIDVELSVQQPEQVFALYSVSDIESDEPTLSPVAADDDRNFLAEPAFREEFDKLVRFYGKTRFSDLRTTQNQLLAVFQVGDRVDDVRVFRWALTGEGAERRATFTDGRGERDYTWPSAHDQEWSTSTREDQRAGAHPVVSVLDEVFIGFRGGRLQLRVETGEGGSHAEIDEAIANSGQSLADLGVDYLTIGDILLIRVRLYEEDPRTYVFSRRSRAGTRVDAAGVASRLLPGGEGIVFPGGYHLTSTGTRTFDVDVDGLQFEELVAAPNGEDVLYVFHRRESGEYLLMPYNLVRREIAQVIACHGFATFADGSMILFRDQPQDSDAAKIHPIQWWTTPFADTTYVPVAADGDAWSLRVGNAALVAGLGDVYDIVRLSRDERPNARSWEALAAATRRAMDQHLWFVDDEAHGIGAAAHEVLITAGQLLDEHKLVERKRSAARATLAAAETDVRHVLNGIATASNPDQVVSALGQLRRARGEMSVVADTDGIDTERVELLVGELDAGVAELSERAVDVLSRPAAFSTLESKIASSEAAVADATTSAQLDDIATTLAGLQDDLDAVVDTVSALEGGDPTVRTAIVRSVADVTGTANRVQAQLDSKRRNLGATEATAAFDAELALVEQTLNGSVAGAATPEDCDSVLARLLVTIERLESRYGDEPERSASIAELRASAHEVVGERRTALLDERNRRATRIVDAATRLLATVTRRASEFDDDKEVAAFFATDQLTSRVRELADELESLDDAGRAAEVRSGLRDAMEEARRRIRDKAALVSDDGAVVLGGVRLAQNTQPFEMVLSARTDERGNDSIAATITATDFAADVTEQLSEFADLLGRAFPSETAEVSRSEYLAWAVLESMTQRPGGLQELLTATASPAKMSELCQAEAERRHGDGYQRGVHDHDAARILTAILPSLEAEPLLRFTGHVRGLARLWLATLDSDTVESWVAKSTAAATAARRLRASGPTERLVDDAGLELARFVAESSPASPADAPADPTAGFGEVQIERAADYLVAELASGGTVIASSTATALVDELRNDLGAEGVAELDVALAAEPDPIERFVLASDWLSAYVAADESRADKAFDIAEGAAMLSTPDLAVRRVTHGGALTVSGLVADHPRIVDGQLVTRTDELAEGAGALFAEMQTRWPAYSAARKRVVDVQSERVKLAEHRPRVMAGFVRNTLIDTALLPLFGPNLGRQLGTVDPTDVARQGLLVVVSPPGYGKTTLMEWIADRLGLLIVKVNGPALGHDTTSLDPADAPNAAAKAEVEKINLAFRMGRNVMLYLDDIQHTSPVLLSRFIPLADATRRIEGVADGEATTFDLRGKRFCVVMAGNPYTTGGGRFEMPDMLVNRSDVFNLGDVSGEHGEAFARSYIENSLTACPTIAPHASKLLDDLAPVLDMASGRRPVDSTGLQHAWDGAELDATVRSVAMLQRAQNVLLKVNAAYIASAATSDDDRTAPPFLLQGSYRNMARIAGRIVPVMTPDELDAVVDDHYNSEAQTLTDRAEQNTLAYKALTGRMTDSETERWDEILERARARAEAADGVGRVVGALDRLTGAVLHDPEHDGPI</sequence>
<feature type="domain" description="ATPase AAA-type core" evidence="1">
    <location>
        <begin position="1300"/>
        <end position="1374"/>
    </location>
</feature>
<dbReference type="Gene3D" id="3.40.50.300">
    <property type="entry name" value="P-loop containing nucleotide triphosphate hydrolases"/>
    <property type="match status" value="1"/>
</dbReference>
<keyword evidence="5" id="KW-1185">Reference proteome</keyword>
<dbReference type="KEGG" id="aym:YM304_15260"/>
<dbReference type="Pfam" id="PF12458">
    <property type="entry name" value="DUF3686"/>
    <property type="match status" value="1"/>
</dbReference>
<accession>A0A6C7E5P3</accession>
<protein>
    <submittedName>
        <fullName evidence="4">Uncharacterized protein</fullName>
    </submittedName>
</protein>
<feature type="domain" description="DUF7902" evidence="3">
    <location>
        <begin position="607"/>
        <end position="690"/>
    </location>
</feature>